<dbReference type="OrthoDB" id="2478409at2"/>
<organism evidence="1 2">
    <name type="scientific">Brevibacillus laterosporus</name>
    <name type="common">Bacillus laterosporus</name>
    <dbReference type="NCBI Taxonomy" id="1465"/>
    <lineage>
        <taxon>Bacteria</taxon>
        <taxon>Bacillati</taxon>
        <taxon>Bacillota</taxon>
        <taxon>Bacilli</taxon>
        <taxon>Bacillales</taxon>
        <taxon>Paenibacillaceae</taxon>
        <taxon>Brevibacillus</taxon>
    </lineage>
</organism>
<protein>
    <submittedName>
        <fullName evidence="1">Uncharacterized protein</fullName>
    </submittedName>
</protein>
<dbReference type="EMBL" id="CP033464">
    <property type="protein sequence ID" value="QDX95856.1"/>
    <property type="molecule type" value="Genomic_DNA"/>
</dbReference>
<dbReference type="AlphaFoldDB" id="A0A518VFT3"/>
<dbReference type="Proteomes" id="UP000319432">
    <property type="component" value="Chromosome"/>
</dbReference>
<evidence type="ECO:0000313" key="2">
    <source>
        <dbReference type="Proteomes" id="UP000319432"/>
    </source>
</evidence>
<gene>
    <name evidence="1" type="ORF">EEL30_21825</name>
</gene>
<sequence>MFDEAEKKGLWFYSSYHDIWFSPSELKQKQENGKFLWGAVNWQLRDPLERVVELKFRRNQ</sequence>
<reference evidence="1 2" key="1">
    <citation type="submission" date="2018-11" db="EMBL/GenBank/DDBJ databases">
        <title>Phylogenetic determinants of toxin gene distribution in genomes of Brevibacillus laterosporus.</title>
        <authorList>
            <person name="Glare T.R."/>
            <person name="Durrant A."/>
            <person name="Berry C."/>
            <person name="Palma L."/>
            <person name="Ormskirk M."/>
            <person name="Cox M.O."/>
        </authorList>
    </citation>
    <scope>NUCLEOTIDE SEQUENCE [LARGE SCALE GENOMIC DNA]</scope>
    <source>
        <strain evidence="1 2">1821L</strain>
    </source>
</reference>
<proteinExistence type="predicted"/>
<evidence type="ECO:0000313" key="1">
    <source>
        <dbReference type="EMBL" id="QDX95856.1"/>
    </source>
</evidence>
<accession>A0A518VFT3</accession>
<keyword evidence="2" id="KW-1185">Reference proteome</keyword>
<name>A0A518VFT3_BRELA</name>